<reference evidence="2 3" key="1">
    <citation type="journal article" date="2016" name="Nat. Commun.">
        <title>Thousands of microbial genomes shed light on interconnected biogeochemical processes in an aquifer system.</title>
        <authorList>
            <person name="Anantharaman K."/>
            <person name="Brown C.T."/>
            <person name="Hug L.A."/>
            <person name="Sharon I."/>
            <person name="Castelle C.J."/>
            <person name="Probst A.J."/>
            <person name="Thomas B.C."/>
            <person name="Singh A."/>
            <person name="Wilkins M.J."/>
            <person name="Karaoz U."/>
            <person name="Brodie E.L."/>
            <person name="Williams K.H."/>
            <person name="Hubbard S.S."/>
            <person name="Banfield J.F."/>
        </authorList>
    </citation>
    <scope>NUCLEOTIDE SEQUENCE [LARGE SCALE GENOMIC DNA]</scope>
</reference>
<evidence type="ECO:0000313" key="3">
    <source>
        <dbReference type="Proteomes" id="UP000177912"/>
    </source>
</evidence>
<keyword evidence="1" id="KW-1133">Transmembrane helix</keyword>
<gene>
    <name evidence="2" type="ORF">A2826_00095</name>
</gene>
<organism evidence="2 3">
    <name type="scientific">Candidatus Doudnabacteria bacterium RIFCSPHIGHO2_01_FULL_43_23</name>
    <dbReference type="NCBI Taxonomy" id="1817822"/>
    <lineage>
        <taxon>Bacteria</taxon>
        <taxon>Candidatus Doudnaibacteriota</taxon>
    </lineage>
</organism>
<comment type="caution">
    <text evidence="2">The sequence shown here is derived from an EMBL/GenBank/DDBJ whole genome shotgun (WGS) entry which is preliminary data.</text>
</comment>
<feature type="transmembrane region" description="Helical" evidence="1">
    <location>
        <begin position="6"/>
        <end position="23"/>
    </location>
</feature>
<dbReference type="Proteomes" id="UP000177912">
    <property type="component" value="Unassembled WGS sequence"/>
</dbReference>
<protein>
    <submittedName>
        <fullName evidence="2">Uncharacterized protein</fullName>
    </submittedName>
</protein>
<feature type="transmembrane region" description="Helical" evidence="1">
    <location>
        <begin position="54"/>
        <end position="75"/>
    </location>
</feature>
<evidence type="ECO:0000256" key="1">
    <source>
        <dbReference type="SAM" id="Phobius"/>
    </source>
</evidence>
<sequence length="91" mass="10164">MNELHPLLLIGSALLVLTVYYLLPYGAVKGMKVCSIRESRRRGETAFYKTRDEACILLVTAFLGPLISVALMMGYDGEGWILRAPKELKDC</sequence>
<dbReference type="EMBL" id="MFEI01000043">
    <property type="protein sequence ID" value="OGE79937.1"/>
    <property type="molecule type" value="Genomic_DNA"/>
</dbReference>
<dbReference type="AlphaFoldDB" id="A0A1F5NQH0"/>
<proteinExistence type="predicted"/>
<dbReference type="STRING" id="1817822.A2826_00095"/>
<evidence type="ECO:0000313" key="2">
    <source>
        <dbReference type="EMBL" id="OGE79937.1"/>
    </source>
</evidence>
<name>A0A1F5NQH0_9BACT</name>
<keyword evidence="1" id="KW-0812">Transmembrane</keyword>
<keyword evidence="1" id="KW-0472">Membrane</keyword>
<accession>A0A1F5NQH0</accession>